<feature type="region of interest" description="Disordered" evidence="1">
    <location>
        <begin position="1"/>
        <end position="99"/>
    </location>
</feature>
<proteinExistence type="predicted"/>
<feature type="compositionally biased region" description="Polar residues" evidence="1">
    <location>
        <begin position="28"/>
        <end position="38"/>
    </location>
</feature>
<dbReference type="AlphaFoldDB" id="A0A0F9FQ03"/>
<feature type="non-terminal residue" evidence="3">
    <location>
        <position position="1"/>
    </location>
</feature>
<gene>
    <name evidence="3" type="ORF">LCGC14_2278330</name>
</gene>
<evidence type="ECO:0000256" key="2">
    <source>
        <dbReference type="SAM" id="Phobius"/>
    </source>
</evidence>
<evidence type="ECO:0000256" key="1">
    <source>
        <dbReference type="SAM" id="MobiDB-lite"/>
    </source>
</evidence>
<name>A0A0F9FQ03_9ZZZZ</name>
<evidence type="ECO:0000313" key="3">
    <source>
        <dbReference type="EMBL" id="KKL53147.1"/>
    </source>
</evidence>
<reference evidence="3" key="1">
    <citation type="journal article" date="2015" name="Nature">
        <title>Complex archaea that bridge the gap between prokaryotes and eukaryotes.</title>
        <authorList>
            <person name="Spang A."/>
            <person name="Saw J.H."/>
            <person name="Jorgensen S.L."/>
            <person name="Zaremba-Niedzwiedzka K."/>
            <person name="Martijn J."/>
            <person name="Lind A.E."/>
            <person name="van Eijk R."/>
            <person name="Schleper C."/>
            <person name="Guy L."/>
            <person name="Ettema T.J."/>
        </authorList>
    </citation>
    <scope>NUCLEOTIDE SEQUENCE</scope>
</reference>
<keyword evidence="2" id="KW-1133">Transmembrane helix</keyword>
<sequence length="178" mass="19761">MSSPPEEIVPKESPHAEPIASVLIGPTQRKQATGTKKSSVAVMKNQFKIESKGSQKSTPDTTRGQKEKTSDEIANQAESPTKVSETLGQKTDQVSGKQDKSTPFFTKNYNVYTYVLVLLNIFTVIIVALLGFNLLKRRSRNDSGHLGEMLNFLKTTDESVSTIDTMIKRELKKLNRNS</sequence>
<feature type="compositionally biased region" description="Polar residues" evidence="1">
    <location>
        <begin position="72"/>
        <end position="99"/>
    </location>
</feature>
<accession>A0A0F9FQ03</accession>
<dbReference type="EMBL" id="LAZR01031642">
    <property type="protein sequence ID" value="KKL53147.1"/>
    <property type="molecule type" value="Genomic_DNA"/>
</dbReference>
<protein>
    <submittedName>
        <fullName evidence="3">Uncharacterized protein</fullName>
    </submittedName>
</protein>
<comment type="caution">
    <text evidence="3">The sequence shown here is derived from an EMBL/GenBank/DDBJ whole genome shotgun (WGS) entry which is preliminary data.</text>
</comment>
<keyword evidence="2" id="KW-0812">Transmembrane</keyword>
<feature type="transmembrane region" description="Helical" evidence="2">
    <location>
        <begin position="111"/>
        <end position="135"/>
    </location>
</feature>
<keyword evidence="2" id="KW-0472">Membrane</keyword>
<organism evidence="3">
    <name type="scientific">marine sediment metagenome</name>
    <dbReference type="NCBI Taxonomy" id="412755"/>
    <lineage>
        <taxon>unclassified sequences</taxon>
        <taxon>metagenomes</taxon>
        <taxon>ecological metagenomes</taxon>
    </lineage>
</organism>